<sequence length="65" mass="6899">MKYVFNPMTGQIETVVDVDDTPVNGAATDAISSNWAYDHSADVDAHSAQISLDTLFNVAAILGTL</sequence>
<organism evidence="1">
    <name type="scientific">viral metagenome</name>
    <dbReference type="NCBI Taxonomy" id="1070528"/>
    <lineage>
        <taxon>unclassified sequences</taxon>
        <taxon>metagenomes</taxon>
        <taxon>organismal metagenomes</taxon>
    </lineage>
</organism>
<name>A0A6M3K0M4_9ZZZZ</name>
<accession>A0A6M3K0M4</accession>
<gene>
    <name evidence="1" type="ORF">MM415A01666_0006</name>
</gene>
<proteinExistence type="predicted"/>
<evidence type="ECO:0000313" key="1">
    <source>
        <dbReference type="EMBL" id="QJA75893.1"/>
    </source>
</evidence>
<dbReference type="EMBL" id="MT142191">
    <property type="protein sequence ID" value="QJA75893.1"/>
    <property type="molecule type" value="Genomic_DNA"/>
</dbReference>
<protein>
    <submittedName>
        <fullName evidence="1">Uncharacterized protein</fullName>
    </submittedName>
</protein>
<reference evidence="1" key="1">
    <citation type="submission" date="2020-03" db="EMBL/GenBank/DDBJ databases">
        <title>The deep terrestrial virosphere.</title>
        <authorList>
            <person name="Holmfeldt K."/>
            <person name="Nilsson E."/>
            <person name="Simone D."/>
            <person name="Lopez-Fernandez M."/>
            <person name="Wu X."/>
            <person name="de Brujin I."/>
            <person name="Lundin D."/>
            <person name="Andersson A."/>
            <person name="Bertilsson S."/>
            <person name="Dopson M."/>
        </authorList>
    </citation>
    <scope>NUCLEOTIDE SEQUENCE</scope>
    <source>
        <strain evidence="1">MM415A01666</strain>
    </source>
</reference>
<dbReference type="AlphaFoldDB" id="A0A6M3K0M4"/>